<dbReference type="Proteomes" id="UP000190328">
    <property type="component" value="Unassembled WGS sequence"/>
</dbReference>
<accession>A0A1T4LGB3</accession>
<keyword evidence="6" id="KW-1185">Reference proteome</keyword>
<dbReference type="GO" id="GO:0000166">
    <property type="term" value="F:nucleotide binding"/>
    <property type="evidence" value="ECO:0007669"/>
    <property type="project" value="UniProtKB-KW"/>
</dbReference>
<dbReference type="PRINTS" id="PR01607">
    <property type="entry name" value="APYRASEFAMLY"/>
</dbReference>
<proteinExistence type="inferred from homology"/>
<comment type="similarity">
    <text evidence="2">Belongs to the 5'-nucleotidase family.</text>
</comment>
<dbReference type="STRING" id="263852.SAMN02745116_00671"/>
<sequence>MEKIIIQHSGDLHSHLDNWCKVRRFLQEGKKAENEQTTVVTVDLGDFVDRWHPLTEATDAKQSIELMNEAGYDAVTIGNNEGIGNPKFVLDHLYEQANFDVLLGNLLDGETLEPPTWRKDEKILVTNSGTKIGLFAFTAPFPLTYEPNGWKILNPEEMMNEWVERIRPKVDVLILMSHLGVNADKRIAQKFPEIDVILGSHTHHLFENGKLENGVLLTGAGKFGQYVGKVTLLLEEKKIVSKEAHTYKTAEMREIATDEKEILGYMNKGHALLQEEKIANLPFDLTNQAEDNFPLTQMTLNAVANFANTEASILNTGLLQTDLPKGIVNMDELHRTLPHPMHILRVTLDGENFRRMIYEMEKNRSFLRPFAVVGMGFRGKIFGELVYQNIFFDKETREVYYCGKKVENDQNYTFATVDHLMFLPFFPTIELYSEHEFLFPEFIRTVLAKHLSKTFPLEENAV</sequence>
<organism evidence="5 6">
    <name type="scientific">Pilibacter termitis</name>
    <dbReference type="NCBI Taxonomy" id="263852"/>
    <lineage>
        <taxon>Bacteria</taxon>
        <taxon>Bacillati</taxon>
        <taxon>Bacillota</taxon>
        <taxon>Bacilli</taxon>
        <taxon>Lactobacillales</taxon>
        <taxon>Enterococcaceae</taxon>
        <taxon>Pilibacter</taxon>
    </lineage>
</organism>
<dbReference type="Pfam" id="PF02872">
    <property type="entry name" value="5_nucleotid_C"/>
    <property type="match status" value="1"/>
</dbReference>
<dbReference type="GO" id="GO:0008768">
    <property type="term" value="F:UDP-sugar diphosphatase activity"/>
    <property type="evidence" value="ECO:0007669"/>
    <property type="project" value="TreeGrafter"/>
</dbReference>
<evidence type="ECO:0000256" key="1">
    <source>
        <dbReference type="ARBA" id="ARBA00022729"/>
    </source>
</evidence>
<evidence type="ECO:0000259" key="4">
    <source>
        <dbReference type="Pfam" id="PF02872"/>
    </source>
</evidence>
<dbReference type="InterPro" id="IPR036907">
    <property type="entry name" value="5'-Nucleotdase_C_sf"/>
</dbReference>
<evidence type="ECO:0000256" key="2">
    <source>
        <dbReference type="RuleBase" id="RU362119"/>
    </source>
</evidence>
<reference evidence="5 6" key="1">
    <citation type="submission" date="2017-02" db="EMBL/GenBank/DDBJ databases">
        <authorList>
            <person name="Peterson S.W."/>
        </authorList>
    </citation>
    <scope>NUCLEOTIDE SEQUENCE [LARGE SCALE GENOMIC DNA]</scope>
    <source>
        <strain evidence="5 6">ATCC BAA-1030</strain>
    </source>
</reference>
<dbReference type="InterPro" id="IPR004843">
    <property type="entry name" value="Calcineurin-like_PHP"/>
</dbReference>
<gene>
    <name evidence="5" type="ORF">SAMN02745116_00671</name>
</gene>
<keyword evidence="1" id="KW-0732">Signal</keyword>
<feature type="domain" description="5'-Nucleotidase C-terminal" evidence="4">
    <location>
        <begin position="285"/>
        <end position="420"/>
    </location>
</feature>
<dbReference type="GO" id="GO:0008253">
    <property type="term" value="F:5'-nucleotidase activity"/>
    <property type="evidence" value="ECO:0007669"/>
    <property type="project" value="TreeGrafter"/>
</dbReference>
<protein>
    <submittedName>
        <fullName evidence="5">2',3'-cyclic-nucleotide 2'-phosphodiesterase/5'-or 3'-nucleotidase, 5'-nucleotidase family</fullName>
    </submittedName>
</protein>
<name>A0A1T4LGB3_9ENTE</name>
<dbReference type="SUPFAM" id="SSF56300">
    <property type="entry name" value="Metallo-dependent phosphatases"/>
    <property type="match status" value="1"/>
</dbReference>
<feature type="domain" description="Calcineurin-like phosphoesterase" evidence="3">
    <location>
        <begin position="8"/>
        <end position="204"/>
    </location>
</feature>
<dbReference type="AlphaFoldDB" id="A0A1T4LGB3"/>
<evidence type="ECO:0000313" key="6">
    <source>
        <dbReference type="Proteomes" id="UP000190328"/>
    </source>
</evidence>
<dbReference type="SUPFAM" id="SSF55816">
    <property type="entry name" value="5'-nucleotidase (syn. UDP-sugar hydrolase), C-terminal domain"/>
    <property type="match status" value="1"/>
</dbReference>
<dbReference type="Gene3D" id="3.90.780.10">
    <property type="entry name" value="5'-Nucleotidase, C-terminal domain"/>
    <property type="match status" value="1"/>
</dbReference>
<dbReference type="OrthoDB" id="9793179at2"/>
<dbReference type="PANTHER" id="PTHR11575">
    <property type="entry name" value="5'-NUCLEOTIDASE-RELATED"/>
    <property type="match status" value="1"/>
</dbReference>
<dbReference type="InterPro" id="IPR011240">
    <property type="entry name" value="Pesterase_YunD"/>
</dbReference>
<dbReference type="InterPro" id="IPR008334">
    <property type="entry name" value="5'-Nucleotdase_C"/>
</dbReference>
<dbReference type="PANTHER" id="PTHR11575:SF23">
    <property type="entry name" value="5-NUCLEOTIDASE FAMILY PROTEIN"/>
    <property type="match status" value="1"/>
</dbReference>
<dbReference type="InterPro" id="IPR029052">
    <property type="entry name" value="Metallo-depent_PP-like"/>
</dbReference>
<dbReference type="CDD" id="cd00845">
    <property type="entry name" value="MPP_UshA_N_like"/>
    <property type="match status" value="1"/>
</dbReference>
<dbReference type="GO" id="GO:0009166">
    <property type="term" value="P:nucleotide catabolic process"/>
    <property type="evidence" value="ECO:0007669"/>
    <property type="project" value="InterPro"/>
</dbReference>
<dbReference type="PIRSF" id="PIRSF036361">
    <property type="entry name" value="YunD"/>
    <property type="match status" value="1"/>
</dbReference>
<dbReference type="EMBL" id="FUXI01000005">
    <property type="protein sequence ID" value="SJZ53618.1"/>
    <property type="molecule type" value="Genomic_DNA"/>
</dbReference>
<dbReference type="RefSeq" id="WP_078806628.1">
    <property type="nucleotide sequence ID" value="NZ_FUXI01000005.1"/>
</dbReference>
<keyword evidence="2" id="KW-0378">Hydrolase</keyword>
<evidence type="ECO:0000259" key="3">
    <source>
        <dbReference type="Pfam" id="PF00149"/>
    </source>
</evidence>
<dbReference type="Pfam" id="PF00149">
    <property type="entry name" value="Metallophos"/>
    <property type="match status" value="1"/>
</dbReference>
<dbReference type="GO" id="GO:0030288">
    <property type="term" value="C:outer membrane-bounded periplasmic space"/>
    <property type="evidence" value="ECO:0007669"/>
    <property type="project" value="TreeGrafter"/>
</dbReference>
<evidence type="ECO:0000313" key="5">
    <source>
        <dbReference type="EMBL" id="SJZ53618.1"/>
    </source>
</evidence>
<dbReference type="InterPro" id="IPR006179">
    <property type="entry name" value="5_nucleotidase/apyrase"/>
</dbReference>
<keyword evidence="2" id="KW-0547">Nucleotide-binding</keyword>
<dbReference type="Gene3D" id="3.60.21.10">
    <property type="match status" value="1"/>
</dbReference>